<dbReference type="InterPro" id="IPR004014">
    <property type="entry name" value="ATPase_P-typ_cation-transptr_N"/>
</dbReference>
<dbReference type="PANTHER" id="PTHR42861">
    <property type="entry name" value="CALCIUM-TRANSPORTING ATPASE"/>
    <property type="match status" value="1"/>
</dbReference>
<keyword evidence="4" id="KW-0479">Metal-binding</keyword>
<name>A0A1N7K777_9GAMM</name>
<evidence type="ECO:0000256" key="8">
    <source>
        <dbReference type="ARBA" id="ARBA00022989"/>
    </source>
</evidence>
<evidence type="ECO:0000313" key="12">
    <source>
        <dbReference type="EMBL" id="SIS57429.1"/>
    </source>
</evidence>
<accession>A0A1N7K777</accession>
<keyword evidence="5" id="KW-0547">Nucleotide-binding</keyword>
<dbReference type="GO" id="GO:0005524">
    <property type="term" value="F:ATP binding"/>
    <property type="evidence" value="ECO:0007669"/>
    <property type="project" value="UniProtKB-KW"/>
</dbReference>
<comment type="subcellular location">
    <subcellularLocation>
        <location evidence="1">Cell membrane</location>
        <topology evidence="1">Multi-pass membrane protein</topology>
    </subcellularLocation>
</comment>
<dbReference type="Pfam" id="PF00690">
    <property type="entry name" value="Cation_ATPase_N"/>
    <property type="match status" value="1"/>
</dbReference>
<evidence type="ECO:0000256" key="5">
    <source>
        <dbReference type="ARBA" id="ARBA00022741"/>
    </source>
</evidence>
<dbReference type="STRING" id="619304.SAMN05421760_102233"/>
<feature type="domain" description="Cation-transporting P-type ATPase N-terminal" evidence="11">
    <location>
        <begin position="12"/>
        <end position="85"/>
    </location>
</feature>
<dbReference type="Pfam" id="PF00122">
    <property type="entry name" value="E1-E2_ATPase"/>
    <property type="match status" value="1"/>
</dbReference>
<dbReference type="Gene3D" id="2.70.150.10">
    <property type="entry name" value="Calcium-transporting ATPase, cytoplasmic transduction domain A"/>
    <property type="match status" value="1"/>
</dbReference>
<gene>
    <name evidence="12" type="ORF">SAMN05421760_102233</name>
</gene>
<keyword evidence="8 10" id="KW-1133">Transmembrane helix</keyword>
<feature type="transmembrane region" description="Helical" evidence="10">
    <location>
        <begin position="250"/>
        <end position="271"/>
    </location>
</feature>
<evidence type="ECO:0000256" key="4">
    <source>
        <dbReference type="ARBA" id="ARBA00022723"/>
    </source>
</evidence>
<protein>
    <submittedName>
        <fullName evidence="12">Ca2+-transporting ATPase</fullName>
    </submittedName>
</protein>
<dbReference type="SMART" id="SM00831">
    <property type="entry name" value="Cation_ATPase_N"/>
    <property type="match status" value="1"/>
</dbReference>
<dbReference type="SUPFAM" id="SSF81653">
    <property type="entry name" value="Calcium ATPase, transduction domain A"/>
    <property type="match status" value="1"/>
</dbReference>
<evidence type="ECO:0000256" key="9">
    <source>
        <dbReference type="ARBA" id="ARBA00023136"/>
    </source>
</evidence>
<dbReference type="Gene3D" id="1.20.1110.10">
    <property type="entry name" value="Calcium-transporting ATPase, transmembrane domain"/>
    <property type="match status" value="1"/>
</dbReference>
<dbReference type="AlphaFoldDB" id="A0A1N7K777"/>
<evidence type="ECO:0000256" key="3">
    <source>
        <dbReference type="ARBA" id="ARBA00022692"/>
    </source>
</evidence>
<keyword evidence="9 10" id="KW-0472">Membrane</keyword>
<dbReference type="GO" id="GO:0019829">
    <property type="term" value="F:ATPase-coupled monoatomic cation transmembrane transporter activity"/>
    <property type="evidence" value="ECO:0007669"/>
    <property type="project" value="UniProtKB-ARBA"/>
</dbReference>
<dbReference type="GO" id="GO:0098662">
    <property type="term" value="P:inorganic cation transmembrane transport"/>
    <property type="evidence" value="ECO:0007669"/>
    <property type="project" value="UniProtKB-ARBA"/>
</dbReference>
<evidence type="ECO:0000313" key="13">
    <source>
        <dbReference type="Proteomes" id="UP000185999"/>
    </source>
</evidence>
<dbReference type="GO" id="GO:0015662">
    <property type="term" value="F:P-type ion transporter activity"/>
    <property type="evidence" value="ECO:0007669"/>
    <property type="project" value="UniProtKB-ARBA"/>
</dbReference>
<dbReference type="EMBL" id="FTOE01000002">
    <property type="protein sequence ID" value="SIS57429.1"/>
    <property type="molecule type" value="Genomic_DNA"/>
</dbReference>
<proteinExistence type="predicted"/>
<evidence type="ECO:0000259" key="11">
    <source>
        <dbReference type="SMART" id="SM00831"/>
    </source>
</evidence>
<dbReference type="Proteomes" id="UP000185999">
    <property type="component" value="Unassembled WGS sequence"/>
</dbReference>
<evidence type="ECO:0000256" key="6">
    <source>
        <dbReference type="ARBA" id="ARBA00022840"/>
    </source>
</evidence>
<keyword evidence="6" id="KW-0067">ATP-binding</keyword>
<evidence type="ECO:0000256" key="7">
    <source>
        <dbReference type="ARBA" id="ARBA00022967"/>
    </source>
</evidence>
<dbReference type="InterPro" id="IPR023298">
    <property type="entry name" value="ATPase_P-typ_TM_dom_sf"/>
</dbReference>
<dbReference type="GO" id="GO:0005886">
    <property type="term" value="C:plasma membrane"/>
    <property type="evidence" value="ECO:0007669"/>
    <property type="project" value="UniProtKB-SubCell"/>
</dbReference>
<dbReference type="GO" id="GO:0046873">
    <property type="term" value="F:metal ion transmembrane transporter activity"/>
    <property type="evidence" value="ECO:0007669"/>
    <property type="project" value="UniProtKB-ARBA"/>
</dbReference>
<dbReference type="GO" id="GO:0046872">
    <property type="term" value="F:metal ion binding"/>
    <property type="evidence" value="ECO:0007669"/>
    <property type="project" value="UniProtKB-KW"/>
</dbReference>
<dbReference type="InterPro" id="IPR008250">
    <property type="entry name" value="ATPase_P-typ_transduc_dom_A_sf"/>
</dbReference>
<dbReference type="FunFam" id="2.70.150.10:FF:000016">
    <property type="entry name" value="Calcium-transporting P-type ATPase putative"/>
    <property type="match status" value="1"/>
</dbReference>
<dbReference type="GO" id="GO:0016887">
    <property type="term" value="F:ATP hydrolysis activity"/>
    <property type="evidence" value="ECO:0007669"/>
    <property type="project" value="InterPro"/>
</dbReference>
<feature type="transmembrane region" description="Helical" evidence="10">
    <location>
        <begin position="60"/>
        <end position="83"/>
    </location>
</feature>
<reference evidence="13" key="1">
    <citation type="submission" date="2017-01" db="EMBL/GenBank/DDBJ databases">
        <authorList>
            <person name="Varghese N."/>
            <person name="Submissions S."/>
        </authorList>
    </citation>
    <scope>NUCLEOTIDE SEQUENCE [LARGE SCALE GENOMIC DNA]</scope>
    <source>
        <strain evidence="13">DSM 22306</strain>
    </source>
</reference>
<organism evidence="12 13">
    <name type="scientific">Neptunomonas antarctica</name>
    <dbReference type="NCBI Taxonomy" id="619304"/>
    <lineage>
        <taxon>Bacteria</taxon>
        <taxon>Pseudomonadati</taxon>
        <taxon>Pseudomonadota</taxon>
        <taxon>Gammaproteobacteria</taxon>
        <taxon>Oceanospirillales</taxon>
        <taxon>Oceanospirillaceae</taxon>
        <taxon>Neptunomonas</taxon>
    </lineage>
</organism>
<keyword evidence="7" id="KW-1278">Translocase</keyword>
<evidence type="ECO:0000256" key="2">
    <source>
        <dbReference type="ARBA" id="ARBA00022475"/>
    </source>
</evidence>
<evidence type="ECO:0000256" key="1">
    <source>
        <dbReference type="ARBA" id="ARBA00004651"/>
    </source>
</evidence>
<dbReference type="InterPro" id="IPR059000">
    <property type="entry name" value="ATPase_P-type_domA"/>
</dbReference>
<keyword evidence="3 10" id="KW-0812">Transmembrane</keyword>
<dbReference type="SUPFAM" id="SSF81665">
    <property type="entry name" value="Calcium ATPase, transmembrane domain M"/>
    <property type="match status" value="1"/>
</dbReference>
<dbReference type="InterPro" id="IPR001757">
    <property type="entry name" value="P_typ_ATPase"/>
</dbReference>
<evidence type="ECO:0000256" key="10">
    <source>
        <dbReference type="SAM" id="Phobius"/>
    </source>
</evidence>
<keyword evidence="13" id="KW-1185">Reference proteome</keyword>
<dbReference type="NCBIfam" id="TIGR01494">
    <property type="entry name" value="ATPase_P-type"/>
    <property type="match status" value="1"/>
</dbReference>
<sequence length="292" mass="31288">MPLPHESKPLLSPHAFSGDVVLNALDSSRSGLARDEVCARIKQYGCNVFLQAKMPGVSTVFLHQFGSPLIYVLLAAVLLSVMIQEWSDAGFISAVLIINAVIGTMQESSAQRAAAALQSMVSKRCRVLRDGNNEEINAETLVPGDIVLLETGDKIPADLRLLVSHDAEVDESLLTGESLAVLKDHMAVLDANPALGDRINMLFTGTIVSRGRAQGVVVSTGLTTELGKIAADVLYKQPPKAPLQVRMDRFTLHVAIFVGLAAALLIVVAVIRGTPFSDMFFIGGRACRISYP</sequence>
<keyword evidence="2" id="KW-1003">Cell membrane</keyword>